<protein>
    <submittedName>
        <fullName evidence="2">Uncharacterized protein</fullName>
    </submittedName>
</protein>
<dbReference type="EMBL" id="LN902846">
    <property type="protein sequence ID" value="CDI96709.1"/>
    <property type="molecule type" value="Genomic_DNA"/>
</dbReference>
<name>A0A087VWW8_ECHMU</name>
<feature type="compositionally biased region" description="Basic residues" evidence="1">
    <location>
        <begin position="1"/>
        <end position="13"/>
    </location>
</feature>
<proteinExistence type="predicted"/>
<evidence type="ECO:0000313" key="3">
    <source>
        <dbReference type="Proteomes" id="UP000017246"/>
    </source>
</evidence>
<dbReference type="Proteomes" id="UP000017246">
    <property type="component" value="Unassembled WGS sequence"/>
</dbReference>
<evidence type="ECO:0000313" key="2">
    <source>
        <dbReference type="EMBL" id="CDI96709.1"/>
    </source>
</evidence>
<gene>
    <name evidence="2" type="ORF">EmuJ_000041350</name>
</gene>
<sequence>MKMNMYRRGKLKVKSMGSHSLRCSSRRLPQRRQYSCGICTVDVQKR</sequence>
<organism evidence="2 3">
    <name type="scientific">Echinococcus multilocularis</name>
    <name type="common">Fox tapeworm</name>
    <dbReference type="NCBI Taxonomy" id="6211"/>
    <lineage>
        <taxon>Eukaryota</taxon>
        <taxon>Metazoa</taxon>
        <taxon>Spiralia</taxon>
        <taxon>Lophotrochozoa</taxon>
        <taxon>Platyhelminthes</taxon>
        <taxon>Cestoda</taxon>
        <taxon>Eucestoda</taxon>
        <taxon>Cyclophyllidea</taxon>
        <taxon>Taeniidae</taxon>
        <taxon>Echinococcus</taxon>
    </lineage>
</organism>
<accession>A0A087VWW8</accession>
<keyword evidence="3" id="KW-1185">Reference proteome</keyword>
<feature type="region of interest" description="Disordered" evidence="1">
    <location>
        <begin position="1"/>
        <end position="24"/>
    </location>
</feature>
<reference evidence="2" key="1">
    <citation type="journal article" date="2013" name="Nature">
        <title>The genomes of four tapeworm species reveal adaptations to parasitism.</title>
        <authorList>
            <person name="Tsai I.J."/>
            <person name="Zarowiecki M."/>
            <person name="Holroyd N."/>
            <person name="Garciarrubio A."/>
            <person name="Sanchez-Flores A."/>
            <person name="Brooks K.L."/>
            <person name="Tracey A."/>
            <person name="Bobes R.J."/>
            <person name="Fragoso G."/>
            <person name="Sciutto E."/>
            <person name="Aslett M."/>
            <person name="Beasley H."/>
            <person name="Bennett H.M."/>
            <person name="Cai J."/>
            <person name="Camicia F."/>
            <person name="Clark R."/>
            <person name="Cucher M."/>
            <person name="De Silva N."/>
            <person name="Day T.A."/>
            <person name="Deplazes P."/>
            <person name="Estrada K."/>
            <person name="Fernandez C."/>
            <person name="Holland P.W."/>
            <person name="Hou J."/>
            <person name="Hu S."/>
            <person name="Huckvale T."/>
            <person name="Hung S.S."/>
            <person name="Kamenetzky L."/>
            <person name="Keane J.A."/>
            <person name="Kiss F."/>
            <person name="Koziol U."/>
            <person name="Lambert O."/>
            <person name="Liu K."/>
            <person name="Luo X."/>
            <person name="Luo Y."/>
            <person name="Macchiaroli N."/>
            <person name="Nichol S."/>
            <person name="Paps J."/>
            <person name="Parkinson J."/>
            <person name="Pouchkina-Stantcheva N."/>
            <person name="Riddiford N."/>
            <person name="Rosenzvit M."/>
            <person name="Salinas G."/>
            <person name="Wasmuth J.D."/>
            <person name="Zamanian M."/>
            <person name="Zheng Y."/>
            <person name="Cai X."/>
            <person name="Soberon X."/>
            <person name="Olson P.D."/>
            <person name="Laclette J.P."/>
            <person name="Brehm K."/>
            <person name="Berriman M."/>
            <person name="Garciarrubio A."/>
            <person name="Bobes R.J."/>
            <person name="Fragoso G."/>
            <person name="Sanchez-Flores A."/>
            <person name="Estrada K."/>
            <person name="Cevallos M.A."/>
            <person name="Morett E."/>
            <person name="Gonzalez V."/>
            <person name="Portillo T."/>
            <person name="Ochoa-Leyva A."/>
            <person name="Jose M.V."/>
            <person name="Sciutto E."/>
            <person name="Landa A."/>
            <person name="Jimenez L."/>
            <person name="Valdes V."/>
            <person name="Carrero J.C."/>
            <person name="Larralde C."/>
            <person name="Morales-Montor J."/>
            <person name="Limon-Lason J."/>
            <person name="Soberon X."/>
            <person name="Laclette J.P."/>
        </authorList>
    </citation>
    <scope>NUCLEOTIDE SEQUENCE [LARGE SCALE GENOMIC DNA]</scope>
</reference>
<reference evidence="2" key="2">
    <citation type="submission" date="2015-11" db="EMBL/GenBank/DDBJ databases">
        <authorList>
            <person name="Zhang Y."/>
            <person name="Guo Z."/>
        </authorList>
    </citation>
    <scope>NUCLEOTIDE SEQUENCE</scope>
</reference>
<dbReference type="AlphaFoldDB" id="A0A087VWW8"/>
<evidence type="ECO:0000256" key="1">
    <source>
        <dbReference type="SAM" id="MobiDB-lite"/>
    </source>
</evidence>